<dbReference type="Gene3D" id="3.40.50.880">
    <property type="match status" value="1"/>
</dbReference>
<gene>
    <name evidence="2" type="ORF">G4H13_40545</name>
</gene>
<dbReference type="RefSeq" id="WP_164435408.1">
    <property type="nucleotide sequence ID" value="NZ_JAAIKT010000083.1"/>
</dbReference>
<sequence>MRPLIGITGRRLASGNVRSFDPRFAHLHVDLVWSDNARRIHEAGAIPVVLPFESADAGVVDRLDALLVTGGQDVHPDLWGGDPERASDDADPRQDATVHDRERDVYEIALVRAAVSRRIPVLGICRGNQVLNVALGGTLVEDVPTTGVVHAAAEPPPSAGDADHVVTFVPGSLAHQLFGDSARTNSWHHQAVRDPGPGVTATGHTADGSVEAIELAGAAVLGVQWHPEWHLGLDPVFPWLVESARRRHGSDATTTRV</sequence>
<comment type="caution">
    <text evidence="2">The sequence shown here is derived from an EMBL/GenBank/DDBJ whole genome shotgun (WGS) entry which is preliminary data.</text>
</comment>
<dbReference type="PANTHER" id="PTHR43235">
    <property type="entry name" value="GLUTAMINE AMIDOTRANSFERASE PB2B2.05-RELATED"/>
    <property type="match status" value="1"/>
</dbReference>
<dbReference type="Proteomes" id="UP000476310">
    <property type="component" value="Unassembled WGS sequence"/>
</dbReference>
<dbReference type="PROSITE" id="PS51273">
    <property type="entry name" value="GATASE_TYPE_1"/>
    <property type="match status" value="1"/>
</dbReference>
<accession>A0A6G4AUZ3</accession>
<dbReference type="InterPro" id="IPR044668">
    <property type="entry name" value="PuuD-like"/>
</dbReference>
<dbReference type="CDD" id="cd01745">
    <property type="entry name" value="GATase1_2"/>
    <property type="match status" value="1"/>
</dbReference>
<keyword evidence="3" id="KW-1185">Reference proteome</keyword>
<dbReference type="Pfam" id="PF07722">
    <property type="entry name" value="Peptidase_C26"/>
    <property type="match status" value="1"/>
</dbReference>
<evidence type="ECO:0000256" key="1">
    <source>
        <dbReference type="SAM" id="MobiDB-lite"/>
    </source>
</evidence>
<evidence type="ECO:0000313" key="2">
    <source>
        <dbReference type="EMBL" id="NEW76479.1"/>
    </source>
</evidence>
<dbReference type="EMBL" id="JAAIKT010000083">
    <property type="protein sequence ID" value="NEW76479.1"/>
    <property type="molecule type" value="Genomic_DNA"/>
</dbReference>
<dbReference type="PANTHER" id="PTHR43235:SF1">
    <property type="entry name" value="GLUTAMINE AMIDOTRANSFERASE PB2B2.05-RELATED"/>
    <property type="match status" value="1"/>
</dbReference>
<name>A0A6G4AUZ3_9ACTN</name>
<feature type="compositionally biased region" description="Basic and acidic residues" evidence="1">
    <location>
        <begin position="82"/>
        <end position="99"/>
    </location>
</feature>
<dbReference type="GO" id="GO:0005829">
    <property type="term" value="C:cytosol"/>
    <property type="evidence" value="ECO:0007669"/>
    <property type="project" value="TreeGrafter"/>
</dbReference>
<evidence type="ECO:0000313" key="3">
    <source>
        <dbReference type="Proteomes" id="UP000476310"/>
    </source>
</evidence>
<proteinExistence type="predicted"/>
<keyword evidence="2" id="KW-0378">Hydrolase</keyword>
<dbReference type="AlphaFoldDB" id="A0A6G4AUZ3"/>
<protein>
    <submittedName>
        <fullName evidence="2">Gamma-glutamyl-gamma-aminobutyrate hydrolase family protein</fullName>
    </submittedName>
</protein>
<organism evidence="2 3">
    <name type="scientific">Streptomyces rhizosphaericus</name>
    <dbReference type="NCBI Taxonomy" id="114699"/>
    <lineage>
        <taxon>Bacteria</taxon>
        <taxon>Bacillati</taxon>
        <taxon>Actinomycetota</taxon>
        <taxon>Actinomycetes</taxon>
        <taxon>Kitasatosporales</taxon>
        <taxon>Streptomycetaceae</taxon>
        <taxon>Streptomyces</taxon>
        <taxon>Streptomyces violaceusniger group</taxon>
    </lineage>
</organism>
<dbReference type="SUPFAM" id="SSF52317">
    <property type="entry name" value="Class I glutamine amidotransferase-like"/>
    <property type="match status" value="1"/>
</dbReference>
<dbReference type="GO" id="GO:0006598">
    <property type="term" value="P:polyamine catabolic process"/>
    <property type="evidence" value="ECO:0007669"/>
    <property type="project" value="TreeGrafter"/>
</dbReference>
<dbReference type="InterPro" id="IPR011697">
    <property type="entry name" value="Peptidase_C26"/>
</dbReference>
<reference evidence="2" key="1">
    <citation type="submission" date="2020-02" db="EMBL/GenBank/DDBJ databases">
        <title>A new Streptomyces sp. for controlling soil-borne diseases.</title>
        <authorList>
            <person name="Li X."/>
            <person name="Tian Y."/>
            <person name="Gao K."/>
        </authorList>
    </citation>
    <scope>NUCLEOTIDE SEQUENCE [LARGE SCALE GENOMIC DNA]</scope>
    <source>
        <strain evidence="2">0250</strain>
    </source>
</reference>
<dbReference type="GO" id="GO:0033969">
    <property type="term" value="F:gamma-glutamyl-gamma-aminobutyrate hydrolase activity"/>
    <property type="evidence" value="ECO:0007669"/>
    <property type="project" value="TreeGrafter"/>
</dbReference>
<feature type="region of interest" description="Disordered" evidence="1">
    <location>
        <begin position="74"/>
        <end position="99"/>
    </location>
</feature>
<dbReference type="InterPro" id="IPR029062">
    <property type="entry name" value="Class_I_gatase-like"/>
</dbReference>